<evidence type="ECO:0000256" key="7">
    <source>
        <dbReference type="ARBA" id="ARBA00022884"/>
    </source>
</evidence>
<dbReference type="InterPro" id="IPR018165">
    <property type="entry name" value="Ala-tRNA-synth_IIc_core"/>
</dbReference>
<name>A0ABD5ZKS0_9EURY</name>
<dbReference type="GO" id="GO:0004812">
    <property type="term" value="F:aminoacyl-tRNA ligase activity"/>
    <property type="evidence" value="ECO:0007669"/>
    <property type="project" value="UniProtKB-KW"/>
</dbReference>
<dbReference type="GO" id="GO:0005524">
    <property type="term" value="F:ATP binding"/>
    <property type="evidence" value="ECO:0007669"/>
    <property type="project" value="UniProtKB-KW"/>
</dbReference>
<dbReference type="InterPro" id="IPR050058">
    <property type="entry name" value="Ala-tRNA_ligase"/>
</dbReference>
<comment type="similarity">
    <text evidence="1">Belongs to the class-II aminoacyl-tRNA synthetase family.</text>
</comment>
<comment type="caution">
    <text evidence="12">The sequence shown here is derived from an EMBL/GenBank/DDBJ whole genome shotgun (WGS) entry which is preliminary data.</text>
</comment>
<dbReference type="InterPro" id="IPR018163">
    <property type="entry name" value="Thr/Ala-tRNA-synth_IIc_edit"/>
</dbReference>
<dbReference type="Pfam" id="PF01411">
    <property type="entry name" value="tRNA-synt_2c"/>
    <property type="match status" value="1"/>
</dbReference>
<keyword evidence="6" id="KW-0067">ATP-binding</keyword>
<feature type="domain" description="Alanyl-transfer RNA synthetases family profile" evidence="11">
    <location>
        <begin position="1"/>
        <end position="241"/>
    </location>
</feature>
<dbReference type="Pfam" id="PF07973">
    <property type="entry name" value="tRNA_SAD"/>
    <property type="match status" value="1"/>
</dbReference>
<evidence type="ECO:0000256" key="8">
    <source>
        <dbReference type="ARBA" id="ARBA00022917"/>
    </source>
</evidence>
<dbReference type="SUPFAM" id="SSF50447">
    <property type="entry name" value="Translation proteins"/>
    <property type="match status" value="1"/>
</dbReference>
<evidence type="ECO:0000313" key="12">
    <source>
        <dbReference type="EMBL" id="MFC7234030.1"/>
    </source>
</evidence>
<dbReference type="AlphaFoldDB" id="A0ABD5ZKS0"/>
<dbReference type="GO" id="GO:0000049">
    <property type="term" value="F:tRNA binding"/>
    <property type="evidence" value="ECO:0007669"/>
    <property type="project" value="UniProtKB-KW"/>
</dbReference>
<keyword evidence="3" id="KW-0436">Ligase</keyword>
<evidence type="ECO:0000256" key="4">
    <source>
        <dbReference type="ARBA" id="ARBA00022741"/>
    </source>
</evidence>
<dbReference type="InterPro" id="IPR018164">
    <property type="entry name" value="Ala-tRNA-synth_IIc_N"/>
</dbReference>
<evidence type="ECO:0000256" key="5">
    <source>
        <dbReference type="ARBA" id="ARBA00022833"/>
    </source>
</evidence>
<evidence type="ECO:0000256" key="6">
    <source>
        <dbReference type="ARBA" id="ARBA00022840"/>
    </source>
</evidence>
<dbReference type="GO" id="GO:0002161">
    <property type="term" value="F:aminoacyl-tRNA deacylase activity"/>
    <property type="evidence" value="ECO:0007669"/>
    <property type="project" value="UniProtKB-ARBA"/>
</dbReference>
<dbReference type="GeneID" id="79265693"/>
<sequence length="390" mass="40734">MTGSRAPVDPGTLSFEATVESGGREVTLSETYFYPEGGGQPADRGTLDGHRVADVQTRDGRVVHTLADGELAAGASVTGSIDPEFRRYCARAHTASHALYGAGRRLLDDLGYGGFGITEERVRVDFTTSTDITDGTLAELERLVNRAVWESRNVTWEERPRADALNDDAVAFNTKTEEGLAGDTVRVVSIDGWDEAACGGTHVTNTSEIGPVTVLSRSNPGEGLTRVEFAVGPTGIDRRATEKRAALDAAAALGTNVESLADRVAALRAERDDLKAERDDLAAELTAREVADLPTVERDGRTWLVGELDRDANTLAETARPLAGDRAAVVALVAPDGSLAVATDGEVGADEVVGEVTETFGGGGGGSPTVAQAGGLDADADAVVAFLRGE</sequence>
<dbReference type="InterPro" id="IPR012947">
    <property type="entry name" value="tRNA_SAD"/>
</dbReference>
<gene>
    <name evidence="12" type="ORF">ACFQJ4_01740</name>
</gene>
<dbReference type="SMART" id="SM00863">
    <property type="entry name" value="tRNA_SAD"/>
    <property type="match status" value="1"/>
</dbReference>
<dbReference type="PROSITE" id="PS50860">
    <property type="entry name" value="AA_TRNA_LIGASE_II_ALA"/>
    <property type="match status" value="1"/>
</dbReference>
<accession>A0ABD5ZKS0</accession>
<keyword evidence="5" id="KW-0862">Zinc</keyword>
<dbReference type="InterPro" id="IPR009000">
    <property type="entry name" value="Transl_B-barrel_sf"/>
</dbReference>
<protein>
    <submittedName>
        <fullName evidence="12">Alanyl-tRNA editing protein</fullName>
    </submittedName>
</protein>
<reference evidence="12 13" key="1">
    <citation type="journal article" date="2019" name="Int. J. Syst. Evol. Microbiol.">
        <title>The Global Catalogue of Microorganisms (GCM) 10K type strain sequencing project: providing services to taxonomists for standard genome sequencing and annotation.</title>
        <authorList>
            <consortium name="The Broad Institute Genomics Platform"/>
            <consortium name="The Broad Institute Genome Sequencing Center for Infectious Disease"/>
            <person name="Wu L."/>
            <person name="Ma J."/>
        </authorList>
    </citation>
    <scope>NUCLEOTIDE SEQUENCE [LARGE SCALE GENOMIC DNA]</scope>
    <source>
        <strain evidence="12 13">DT85</strain>
    </source>
</reference>
<proteinExistence type="inferred from homology"/>
<evidence type="ECO:0000256" key="9">
    <source>
        <dbReference type="ARBA" id="ARBA00023146"/>
    </source>
</evidence>
<dbReference type="PANTHER" id="PTHR11777:SF9">
    <property type="entry name" value="ALANINE--TRNA LIGASE, CYTOPLASMIC"/>
    <property type="match status" value="1"/>
</dbReference>
<feature type="coiled-coil region" evidence="10">
    <location>
        <begin position="257"/>
        <end position="284"/>
    </location>
</feature>
<keyword evidence="4" id="KW-0547">Nucleotide-binding</keyword>
<evidence type="ECO:0000256" key="1">
    <source>
        <dbReference type="ARBA" id="ARBA00008226"/>
    </source>
</evidence>
<keyword evidence="10" id="KW-0175">Coiled coil</keyword>
<dbReference type="GO" id="GO:0006412">
    <property type="term" value="P:translation"/>
    <property type="evidence" value="ECO:0007669"/>
    <property type="project" value="UniProtKB-KW"/>
</dbReference>
<dbReference type="EMBL" id="JBHTAP010000001">
    <property type="protein sequence ID" value="MFC7234030.1"/>
    <property type="molecule type" value="Genomic_DNA"/>
</dbReference>
<keyword evidence="7" id="KW-0694">RNA-binding</keyword>
<evidence type="ECO:0000256" key="2">
    <source>
        <dbReference type="ARBA" id="ARBA00022555"/>
    </source>
</evidence>
<dbReference type="RefSeq" id="WP_276235026.1">
    <property type="nucleotide sequence ID" value="NZ_CP119802.1"/>
</dbReference>
<keyword evidence="2" id="KW-0820">tRNA-binding</keyword>
<dbReference type="Gene3D" id="3.30.980.10">
    <property type="entry name" value="Threonyl-trna Synthetase, Chain A, domain 2"/>
    <property type="match status" value="1"/>
</dbReference>
<dbReference type="PANTHER" id="PTHR11777">
    <property type="entry name" value="ALANYL-TRNA SYNTHETASE"/>
    <property type="match status" value="1"/>
</dbReference>
<keyword evidence="8" id="KW-0648">Protein biosynthesis</keyword>
<keyword evidence="13" id="KW-1185">Reference proteome</keyword>
<evidence type="ECO:0000256" key="3">
    <source>
        <dbReference type="ARBA" id="ARBA00022598"/>
    </source>
</evidence>
<dbReference type="Gene3D" id="3.10.310.40">
    <property type="match status" value="1"/>
</dbReference>
<dbReference type="Proteomes" id="UP001596398">
    <property type="component" value="Unassembled WGS sequence"/>
</dbReference>
<organism evidence="12 13">
    <name type="scientific">Halosegnis marinus</name>
    <dbReference type="NCBI Taxonomy" id="3034023"/>
    <lineage>
        <taxon>Archaea</taxon>
        <taxon>Methanobacteriati</taxon>
        <taxon>Methanobacteriota</taxon>
        <taxon>Stenosarchaea group</taxon>
        <taxon>Halobacteria</taxon>
        <taxon>Halobacteriales</taxon>
        <taxon>Natronomonadaceae</taxon>
        <taxon>Halosegnis</taxon>
    </lineage>
</organism>
<dbReference type="SUPFAM" id="SSF55186">
    <property type="entry name" value="ThrRS/AlaRS common domain"/>
    <property type="match status" value="1"/>
</dbReference>
<evidence type="ECO:0000256" key="10">
    <source>
        <dbReference type="SAM" id="Coils"/>
    </source>
</evidence>
<evidence type="ECO:0000259" key="11">
    <source>
        <dbReference type="PROSITE" id="PS50860"/>
    </source>
</evidence>
<evidence type="ECO:0000313" key="13">
    <source>
        <dbReference type="Proteomes" id="UP001596398"/>
    </source>
</evidence>
<dbReference type="Gene3D" id="2.40.30.130">
    <property type="match status" value="1"/>
</dbReference>
<keyword evidence="9" id="KW-0030">Aminoacyl-tRNA synthetase</keyword>